<reference evidence="2" key="1">
    <citation type="journal article" date="2022" name="bioRxiv">
        <title>Sequencing and chromosome-scale assembly of the giantPleurodeles waltlgenome.</title>
        <authorList>
            <person name="Brown T."/>
            <person name="Elewa A."/>
            <person name="Iarovenko S."/>
            <person name="Subramanian E."/>
            <person name="Araus A.J."/>
            <person name="Petzold A."/>
            <person name="Susuki M."/>
            <person name="Suzuki K.-i.T."/>
            <person name="Hayashi T."/>
            <person name="Toyoda A."/>
            <person name="Oliveira C."/>
            <person name="Osipova E."/>
            <person name="Leigh N.D."/>
            <person name="Simon A."/>
            <person name="Yun M.H."/>
        </authorList>
    </citation>
    <scope>NUCLEOTIDE SEQUENCE</scope>
    <source>
        <strain evidence="2">20211129_DDA</strain>
        <tissue evidence="2">Liver</tissue>
    </source>
</reference>
<comment type="caution">
    <text evidence="2">The sequence shown here is derived from an EMBL/GenBank/DDBJ whole genome shotgun (WGS) entry which is preliminary data.</text>
</comment>
<evidence type="ECO:0000256" key="1">
    <source>
        <dbReference type="SAM" id="MobiDB-lite"/>
    </source>
</evidence>
<dbReference type="AlphaFoldDB" id="A0AAV7SGM0"/>
<feature type="region of interest" description="Disordered" evidence="1">
    <location>
        <begin position="22"/>
        <end position="47"/>
    </location>
</feature>
<accession>A0AAV7SGM0</accession>
<proteinExistence type="predicted"/>
<organism evidence="2 3">
    <name type="scientific">Pleurodeles waltl</name>
    <name type="common">Iberian ribbed newt</name>
    <dbReference type="NCBI Taxonomy" id="8319"/>
    <lineage>
        <taxon>Eukaryota</taxon>
        <taxon>Metazoa</taxon>
        <taxon>Chordata</taxon>
        <taxon>Craniata</taxon>
        <taxon>Vertebrata</taxon>
        <taxon>Euteleostomi</taxon>
        <taxon>Amphibia</taxon>
        <taxon>Batrachia</taxon>
        <taxon>Caudata</taxon>
        <taxon>Salamandroidea</taxon>
        <taxon>Salamandridae</taxon>
        <taxon>Pleurodelinae</taxon>
        <taxon>Pleurodeles</taxon>
    </lineage>
</organism>
<protein>
    <submittedName>
        <fullName evidence="2">Uncharacterized protein</fullName>
    </submittedName>
</protein>
<name>A0AAV7SGM0_PLEWA</name>
<keyword evidence="3" id="KW-1185">Reference proteome</keyword>
<evidence type="ECO:0000313" key="3">
    <source>
        <dbReference type="Proteomes" id="UP001066276"/>
    </source>
</evidence>
<evidence type="ECO:0000313" key="2">
    <source>
        <dbReference type="EMBL" id="KAJ1163196.1"/>
    </source>
</evidence>
<sequence>MADARKTGFTNDVPDKVYLAQLAARTGRRKKGGSTRSQEKSRDPEVEIVGAGRRTKGRATEDDGRRTKKIRKMPGLLFKRADRSRNQDPCGPDAEMRTAGPGEHTSEPATLQEKRGQTRMFFV</sequence>
<feature type="region of interest" description="Disordered" evidence="1">
    <location>
        <begin position="79"/>
        <end position="123"/>
    </location>
</feature>
<dbReference type="Proteomes" id="UP001066276">
    <property type="component" value="Chromosome 4_2"/>
</dbReference>
<dbReference type="EMBL" id="JANPWB010000008">
    <property type="protein sequence ID" value="KAJ1163196.1"/>
    <property type="molecule type" value="Genomic_DNA"/>
</dbReference>
<gene>
    <name evidence="2" type="ORF">NDU88_003659</name>
</gene>